<dbReference type="InterPro" id="IPR036875">
    <property type="entry name" value="Znf_CCHC_sf"/>
</dbReference>
<evidence type="ECO:0000256" key="7">
    <source>
        <dbReference type="PROSITE-ProRule" id="PRU00047"/>
    </source>
</evidence>
<dbReference type="SMART" id="SM00343">
    <property type="entry name" value="ZnF_C2HC"/>
    <property type="match status" value="1"/>
</dbReference>
<feature type="region of interest" description="Disordered" evidence="8">
    <location>
        <begin position="395"/>
        <end position="437"/>
    </location>
</feature>
<feature type="region of interest" description="Disordered" evidence="8">
    <location>
        <begin position="163"/>
        <end position="187"/>
    </location>
</feature>
<proteinExistence type="predicted"/>
<dbReference type="PROSITE" id="PS50089">
    <property type="entry name" value="ZF_RING_2"/>
    <property type="match status" value="1"/>
</dbReference>
<dbReference type="SMART" id="SM01180">
    <property type="entry name" value="DWNN"/>
    <property type="match status" value="1"/>
</dbReference>
<feature type="domain" description="CCHC-type" evidence="10">
    <location>
        <begin position="197"/>
        <end position="211"/>
    </location>
</feature>
<evidence type="ECO:0000256" key="4">
    <source>
        <dbReference type="ARBA" id="ARBA00022771"/>
    </source>
</evidence>
<protein>
    <submittedName>
        <fullName evidence="12">Protein mpe1</fullName>
    </submittedName>
</protein>
<dbReference type="SUPFAM" id="SSF57850">
    <property type="entry name" value="RING/U-box"/>
    <property type="match status" value="1"/>
</dbReference>
<dbReference type="Pfam" id="PF13920">
    <property type="entry name" value="zf-C3HC4_3"/>
    <property type="match status" value="1"/>
</dbReference>
<dbReference type="AlphaFoldDB" id="A0AAF0FAZ7"/>
<evidence type="ECO:0000256" key="6">
    <source>
        <dbReference type="ARBA" id="ARBA00023242"/>
    </source>
</evidence>
<feature type="compositionally biased region" description="Basic and acidic residues" evidence="8">
    <location>
        <begin position="591"/>
        <end position="608"/>
    </location>
</feature>
<dbReference type="InterPro" id="IPR013083">
    <property type="entry name" value="Znf_RING/FYVE/PHD"/>
</dbReference>
<sequence length="608" mass="66429">MATSAVYYKFRSQKEPQRLAFDGTGISIWDLKREIILQNKMGKGADFDLAIYDADTEEEYKDDNASLPRSSHVLVKRLPPSRPGRGNAQLYVSDVQPSTGVSETKPSNPAVQSTPTYRGPMTKRFDAPNSSASSTSAAPTASSEQGNDEAARIAAMFQATTEQWDETQERMAQPGGAYHQPSMPEVERPPPPAGYICYRCGQKGHWIQECPTNDNQDYDNRPRFKRTTGIPKSMLKTVEQPTAEQMSGVMVTPDGSYVIATPDSETWNRSKSRARPLSKTDVYQSVPSDPSLACPYCSKLLRNAVVTPCCHTSFCEECVQTYLFEHDFLCPECEKHIPDIETVKIDENKRKQVREYIDNTIERSEEAFEQGTKVDEEANAAANEAHQAELAIQAPNDHPQSASSTDAQPDYVPTTNSVDPPNNNESSPSIPIPMPMASNSSTDMPVFNPQLVQQLAMMLQNPNLPMPMRMQMQMQMQFQRMLFFQMFPGGASNGSTGMAPGMPPGMPPGMSPGMPPGMPPGMSPGMSPGVFPGITSDTSSSGTPNSNNFPGIPAVPTPRSGESASPMPNSAASPYGSREVTLSPPHTSRRRPADVGSGRDAKNSRRRL</sequence>
<feature type="compositionally biased region" description="Polar residues" evidence="8">
    <location>
        <begin position="398"/>
        <end position="419"/>
    </location>
</feature>
<dbReference type="InterPro" id="IPR014891">
    <property type="entry name" value="DWNN_domain"/>
</dbReference>
<keyword evidence="13" id="KW-1185">Reference proteome</keyword>
<dbReference type="GO" id="GO:0003676">
    <property type="term" value="F:nucleic acid binding"/>
    <property type="evidence" value="ECO:0007669"/>
    <property type="project" value="InterPro"/>
</dbReference>
<accession>A0AAF0FAZ7</accession>
<reference evidence="12" key="1">
    <citation type="submission" date="2023-02" db="EMBL/GenBank/DDBJ databases">
        <title>Mating type loci evolution in Malassezia.</title>
        <authorList>
            <person name="Coelho M.A."/>
        </authorList>
    </citation>
    <scope>NUCLEOTIDE SEQUENCE</scope>
    <source>
        <strain evidence="12">CBS 14136</strain>
    </source>
</reference>
<dbReference type="CDD" id="cd16620">
    <property type="entry name" value="vRING-HC-C4C4_RBBP6"/>
    <property type="match status" value="1"/>
</dbReference>
<evidence type="ECO:0000256" key="8">
    <source>
        <dbReference type="SAM" id="MobiDB-lite"/>
    </source>
</evidence>
<feature type="domain" description="RING-type" evidence="9">
    <location>
        <begin position="294"/>
        <end position="334"/>
    </location>
</feature>
<evidence type="ECO:0000313" key="12">
    <source>
        <dbReference type="EMBL" id="WFD43952.1"/>
    </source>
</evidence>
<name>A0AAF0FAZ7_9BASI</name>
<comment type="subcellular location">
    <subcellularLocation>
        <location evidence="1">Nucleus</location>
    </subcellularLocation>
</comment>
<feature type="region of interest" description="Disordered" evidence="8">
    <location>
        <begin position="518"/>
        <end position="608"/>
    </location>
</feature>
<dbReference type="InterPro" id="IPR033489">
    <property type="entry name" value="RBBP6"/>
</dbReference>
<dbReference type="Proteomes" id="UP001214628">
    <property type="component" value="Chromosome 3"/>
</dbReference>
<evidence type="ECO:0000256" key="3">
    <source>
        <dbReference type="ARBA" id="ARBA00022723"/>
    </source>
</evidence>
<dbReference type="PANTHER" id="PTHR15439">
    <property type="entry name" value="RETINOBLASTOMA-BINDING PROTEIN 6"/>
    <property type="match status" value="1"/>
</dbReference>
<gene>
    <name evidence="12" type="primary">MPE1</name>
    <name evidence="12" type="ORF">MPSI1_002617</name>
</gene>
<dbReference type="GO" id="GO:0006397">
    <property type="term" value="P:mRNA processing"/>
    <property type="evidence" value="ECO:0007669"/>
    <property type="project" value="UniProtKB-KW"/>
</dbReference>
<dbReference type="InterPro" id="IPR025829">
    <property type="entry name" value="Zn_knuckle_CX2CX3GHX4C"/>
</dbReference>
<dbReference type="Gene3D" id="3.30.40.10">
    <property type="entry name" value="Zinc/RING finger domain, C3HC4 (zinc finger)"/>
    <property type="match status" value="1"/>
</dbReference>
<organism evidence="12 13">
    <name type="scientific">Malassezia psittaci</name>
    <dbReference type="NCBI Taxonomy" id="1821823"/>
    <lineage>
        <taxon>Eukaryota</taxon>
        <taxon>Fungi</taxon>
        <taxon>Dikarya</taxon>
        <taxon>Basidiomycota</taxon>
        <taxon>Ustilaginomycotina</taxon>
        <taxon>Malasseziomycetes</taxon>
        <taxon>Malasseziales</taxon>
        <taxon>Malasseziaceae</taxon>
        <taxon>Malassezia</taxon>
    </lineage>
</organism>
<feature type="compositionally biased region" description="Polar residues" evidence="8">
    <location>
        <begin position="96"/>
        <end position="116"/>
    </location>
</feature>
<keyword evidence="5" id="KW-0862">Zinc</keyword>
<dbReference type="Gene3D" id="4.10.60.10">
    <property type="entry name" value="Zinc finger, CCHC-type"/>
    <property type="match status" value="1"/>
</dbReference>
<keyword evidence="2" id="KW-0507">mRNA processing</keyword>
<dbReference type="GO" id="GO:0006511">
    <property type="term" value="P:ubiquitin-dependent protein catabolic process"/>
    <property type="evidence" value="ECO:0007669"/>
    <property type="project" value="TreeGrafter"/>
</dbReference>
<feature type="compositionally biased region" description="Low complexity" evidence="8">
    <location>
        <begin position="127"/>
        <end position="143"/>
    </location>
</feature>
<keyword evidence="6" id="KW-0539">Nucleus</keyword>
<dbReference type="InterPro" id="IPR001841">
    <property type="entry name" value="Znf_RING"/>
</dbReference>
<evidence type="ECO:0000256" key="1">
    <source>
        <dbReference type="ARBA" id="ARBA00004123"/>
    </source>
</evidence>
<evidence type="ECO:0000259" key="10">
    <source>
        <dbReference type="PROSITE" id="PS50158"/>
    </source>
</evidence>
<dbReference type="GO" id="GO:0061630">
    <property type="term" value="F:ubiquitin protein ligase activity"/>
    <property type="evidence" value="ECO:0007669"/>
    <property type="project" value="InterPro"/>
</dbReference>
<dbReference type="SMART" id="SM00184">
    <property type="entry name" value="RING"/>
    <property type="match status" value="1"/>
</dbReference>
<evidence type="ECO:0000259" key="9">
    <source>
        <dbReference type="PROSITE" id="PS50089"/>
    </source>
</evidence>
<dbReference type="EMBL" id="CP118377">
    <property type="protein sequence ID" value="WFD43952.1"/>
    <property type="molecule type" value="Genomic_DNA"/>
</dbReference>
<dbReference type="Pfam" id="PF08783">
    <property type="entry name" value="DWNN"/>
    <property type="match status" value="1"/>
</dbReference>
<evidence type="ECO:0000256" key="5">
    <source>
        <dbReference type="ARBA" id="ARBA00022833"/>
    </source>
</evidence>
<dbReference type="SUPFAM" id="SSF57756">
    <property type="entry name" value="Retrovirus zinc finger-like domains"/>
    <property type="match status" value="1"/>
</dbReference>
<dbReference type="GO" id="GO:0008270">
    <property type="term" value="F:zinc ion binding"/>
    <property type="evidence" value="ECO:0007669"/>
    <property type="project" value="UniProtKB-KW"/>
</dbReference>
<feature type="compositionally biased region" description="Low complexity" evidence="8">
    <location>
        <begin position="563"/>
        <end position="574"/>
    </location>
</feature>
<dbReference type="PANTHER" id="PTHR15439:SF0">
    <property type="entry name" value="CELL DIVISION CYCLE AND APOPTOSIS REGULATOR PROTEIN 1-RELATED"/>
    <property type="match status" value="1"/>
</dbReference>
<evidence type="ECO:0000259" key="11">
    <source>
        <dbReference type="PROSITE" id="PS51282"/>
    </source>
</evidence>
<feature type="region of interest" description="Disordered" evidence="8">
    <location>
        <begin position="96"/>
        <end position="148"/>
    </location>
</feature>
<keyword evidence="4 7" id="KW-0863">Zinc-finger</keyword>
<dbReference type="Gene3D" id="3.10.20.90">
    <property type="entry name" value="Phosphatidylinositol 3-kinase Catalytic Subunit, Chain A, domain 1"/>
    <property type="match status" value="1"/>
</dbReference>
<dbReference type="GO" id="GO:0016567">
    <property type="term" value="P:protein ubiquitination"/>
    <property type="evidence" value="ECO:0007669"/>
    <property type="project" value="InterPro"/>
</dbReference>
<dbReference type="Pfam" id="PF13696">
    <property type="entry name" value="zf-CCHC_2"/>
    <property type="match status" value="1"/>
</dbReference>
<dbReference type="PROSITE" id="PS50158">
    <property type="entry name" value="ZF_CCHC"/>
    <property type="match status" value="1"/>
</dbReference>
<dbReference type="GO" id="GO:0005634">
    <property type="term" value="C:nucleus"/>
    <property type="evidence" value="ECO:0007669"/>
    <property type="project" value="UniProtKB-SubCell"/>
</dbReference>
<dbReference type="InterPro" id="IPR001878">
    <property type="entry name" value="Znf_CCHC"/>
</dbReference>
<feature type="domain" description="DWNN" evidence="11">
    <location>
        <begin position="6"/>
        <end position="79"/>
    </location>
</feature>
<feature type="compositionally biased region" description="Polar residues" evidence="8">
    <location>
        <begin position="535"/>
        <end position="549"/>
    </location>
</feature>
<evidence type="ECO:0000313" key="13">
    <source>
        <dbReference type="Proteomes" id="UP001214628"/>
    </source>
</evidence>
<dbReference type="PROSITE" id="PS51282">
    <property type="entry name" value="DWNN"/>
    <property type="match status" value="1"/>
</dbReference>
<keyword evidence="3" id="KW-0479">Metal-binding</keyword>
<feature type="compositionally biased region" description="Low complexity" evidence="8">
    <location>
        <begin position="420"/>
        <end position="437"/>
    </location>
</feature>
<evidence type="ECO:0000256" key="2">
    <source>
        <dbReference type="ARBA" id="ARBA00022664"/>
    </source>
</evidence>